<keyword evidence="3" id="KW-0496">Mitochondrion</keyword>
<keyword evidence="5" id="KW-1185">Reference proteome</keyword>
<evidence type="ECO:0000256" key="3">
    <source>
        <dbReference type="RuleBase" id="RU364104"/>
    </source>
</evidence>
<dbReference type="InterPro" id="IPR013892">
    <property type="entry name" value="Cyt_c_biogenesis_Cmc1-like"/>
</dbReference>
<comment type="caution">
    <text evidence="4">The sequence shown here is derived from an EMBL/GenBank/DDBJ whole genome shotgun (WGS) entry which is preliminary data.</text>
</comment>
<dbReference type="AlphaFoldDB" id="A0A177AZ44"/>
<reference evidence="4 5" key="1">
    <citation type="submission" date="2016-04" db="EMBL/GenBank/DDBJ databases">
        <title>The genome of Intoshia linei affirms orthonectids as highly simplified spiralians.</title>
        <authorList>
            <person name="Mikhailov K.V."/>
            <person name="Slusarev G.S."/>
            <person name="Nikitin M.A."/>
            <person name="Logacheva M.D."/>
            <person name="Penin A."/>
            <person name="Aleoshin V."/>
            <person name="Panchin Y.V."/>
        </authorList>
    </citation>
    <scope>NUCLEOTIDE SEQUENCE [LARGE SCALE GENOMIC DNA]</scope>
    <source>
        <strain evidence="4">Intl2013</strain>
        <tissue evidence="4">Whole animal</tissue>
    </source>
</reference>
<evidence type="ECO:0000313" key="4">
    <source>
        <dbReference type="EMBL" id="OAF67289.1"/>
    </source>
</evidence>
<proteinExistence type="inferred from homology"/>
<dbReference type="Proteomes" id="UP000078046">
    <property type="component" value="Unassembled WGS sequence"/>
</dbReference>
<comment type="similarity">
    <text evidence="1 3">Belongs to the CMC family.</text>
</comment>
<comment type="subcellular location">
    <subcellularLocation>
        <location evidence="3">Mitochondrion</location>
    </subcellularLocation>
</comment>
<dbReference type="EMBL" id="LWCA01000700">
    <property type="protein sequence ID" value="OAF67289.1"/>
    <property type="molecule type" value="Genomic_DNA"/>
</dbReference>
<name>A0A177AZ44_9BILA</name>
<dbReference type="GO" id="GO:0005739">
    <property type="term" value="C:mitochondrion"/>
    <property type="evidence" value="ECO:0007669"/>
    <property type="project" value="UniProtKB-SubCell"/>
</dbReference>
<sequence length="136" mass="15941">MVNDNDSKQSDRKNFFKFSGGPIGLGDPNDKTLIALEKEIYIPRILNDKCNNICTTYIKALDKCVYEKNGILAFFCRKEKADFVKCINECYNNKSIIDECTNKYLKERSQYREDGIPRKRKYVLTNEMFDKLKNVK</sequence>
<dbReference type="OrthoDB" id="6224010at2759"/>
<keyword evidence="2" id="KW-1015">Disulfide bond</keyword>
<protein>
    <recommendedName>
        <fullName evidence="3">COX assembly mitochondrial protein</fullName>
    </recommendedName>
</protein>
<evidence type="ECO:0000256" key="1">
    <source>
        <dbReference type="ARBA" id="ARBA00007347"/>
    </source>
</evidence>
<dbReference type="Pfam" id="PF08583">
    <property type="entry name" value="Cmc1"/>
    <property type="match status" value="1"/>
</dbReference>
<accession>A0A177AZ44</accession>
<evidence type="ECO:0000256" key="2">
    <source>
        <dbReference type="ARBA" id="ARBA00023157"/>
    </source>
</evidence>
<gene>
    <name evidence="4" type="ORF">A3Q56_04881</name>
</gene>
<evidence type="ECO:0000313" key="5">
    <source>
        <dbReference type="Proteomes" id="UP000078046"/>
    </source>
</evidence>
<organism evidence="4 5">
    <name type="scientific">Intoshia linei</name>
    <dbReference type="NCBI Taxonomy" id="1819745"/>
    <lineage>
        <taxon>Eukaryota</taxon>
        <taxon>Metazoa</taxon>
        <taxon>Spiralia</taxon>
        <taxon>Lophotrochozoa</taxon>
        <taxon>Mesozoa</taxon>
        <taxon>Orthonectida</taxon>
        <taxon>Rhopaluridae</taxon>
        <taxon>Intoshia</taxon>
    </lineage>
</organism>